<name>A0A9N8V5P8_FUNMO</name>
<accession>A0A9N8V5P8</accession>
<evidence type="ECO:0000313" key="1">
    <source>
        <dbReference type="EMBL" id="CAG8443828.1"/>
    </source>
</evidence>
<dbReference type="EMBL" id="CAJVPP010000110">
    <property type="protein sequence ID" value="CAG8443828.1"/>
    <property type="molecule type" value="Genomic_DNA"/>
</dbReference>
<organism evidence="1 2">
    <name type="scientific">Funneliformis mosseae</name>
    <name type="common">Endomycorrhizal fungus</name>
    <name type="synonym">Glomus mosseae</name>
    <dbReference type="NCBI Taxonomy" id="27381"/>
    <lineage>
        <taxon>Eukaryota</taxon>
        <taxon>Fungi</taxon>
        <taxon>Fungi incertae sedis</taxon>
        <taxon>Mucoromycota</taxon>
        <taxon>Glomeromycotina</taxon>
        <taxon>Glomeromycetes</taxon>
        <taxon>Glomerales</taxon>
        <taxon>Glomeraceae</taxon>
        <taxon>Funneliformis</taxon>
    </lineage>
</organism>
<sequence length="541" mass="63450">MSKSSFPIECFNGIFKHIENDKSTLHSCLLVDRLWCRMIIPILWSRTFSLIQNSKNSSLFLTGTYLSFLNDEERQLYNHYPELYPTKFEEHLFNYPSFLKEFYYDLMYSIVKFWVKTNTNLDISTKYNCQIILTISCNISQSLFKMFLRNNVQINLMNIKSFEFYPDLPFLSNLHNSFSNLKSFQFNADLQPLNTFSNTYSFLKSLPRSCNDISHLLLNVHFKKKDDKEELLINIINAQNNIKKFIINPHGIIPRSILNSIIHQTSLVLVHFKETKFINSFPFELLLNCDNLKFLLTENCHEYYNRENSQIDTEVKPCSISLKDIKCKVDTLYINNNNFLPLTISRLIQLSGTNLTTLWLDRTKFSSYIITSEPLSIHCPNISHLILTLDTISLYQTKNSLSILISNLNLEYFGIRNFGWTNELIADLGNYLPSSLKYLEISSFFDFEALYMLLKRCKCQLRGLSMIFFNENYLSFIIDYAKCNKDFRLLGIDIFLSEENKGKIKALKALKEETNIKIVDPDELKLKSSPSYYDYIRQKPT</sequence>
<comment type="caution">
    <text evidence="1">The sequence shown here is derived from an EMBL/GenBank/DDBJ whole genome shotgun (WGS) entry which is preliminary data.</text>
</comment>
<evidence type="ECO:0000313" key="2">
    <source>
        <dbReference type="Proteomes" id="UP000789375"/>
    </source>
</evidence>
<reference evidence="1" key="1">
    <citation type="submission" date="2021-06" db="EMBL/GenBank/DDBJ databases">
        <authorList>
            <person name="Kallberg Y."/>
            <person name="Tangrot J."/>
            <person name="Rosling A."/>
        </authorList>
    </citation>
    <scope>NUCLEOTIDE SEQUENCE</scope>
    <source>
        <strain evidence="1">87-6 pot B 2015</strain>
    </source>
</reference>
<gene>
    <name evidence="1" type="ORF">FMOSSE_LOCUS1021</name>
</gene>
<dbReference type="Proteomes" id="UP000789375">
    <property type="component" value="Unassembled WGS sequence"/>
</dbReference>
<dbReference type="AlphaFoldDB" id="A0A9N8V5P8"/>
<proteinExistence type="predicted"/>
<protein>
    <submittedName>
        <fullName evidence="1">8216_t:CDS:1</fullName>
    </submittedName>
</protein>
<keyword evidence="2" id="KW-1185">Reference proteome</keyword>